<dbReference type="SUPFAM" id="SSF50978">
    <property type="entry name" value="WD40 repeat-like"/>
    <property type="match status" value="1"/>
</dbReference>
<comment type="similarity">
    <text evidence="1">Belongs to the WD repeat WDR48 family.</text>
</comment>
<dbReference type="PROSITE" id="PS50082">
    <property type="entry name" value="WD_REPEATS_2"/>
    <property type="match status" value="5"/>
</dbReference>
<dbReference type="AlphaFoldDB" id="A0A0M0K8T0"/>
<sequence length="935" mass="100853">MAERGSVTLTLRSSSPGHRFGVNVVRSCPESDQLYTAGRDGTVRCWSAGASSQPVLKQTLDEHTEWVNGIAIIQPGVLASCSSDRTVKVWSVSSHSPGTTQVRADTLGHHGDYAKAIAFAPQRGLLASAGFDCRLMLWDPQRASPIAASVLPAQSEVGAVHQHSIYALDCNAEGTLLATGSVDTDVRLWDPRDLRSSLRLQGHTDIIRSVILCEDGRRALSCSSDATVRVWHLGEQRCEQVLAHHSASVVSLCVHASHVLSGDARGEVRISHLSSGTSALLCRASAHPILSLHVQPAHERLWVSSTASTLHSWDLRKLDVPAAGFGAASTADTRADTRAGAVHSSAAEVPLLRDPVMSIRGSAGIKRHATLPSKVQALTESDDGEVALWDIPSASCVRREPPSPRGAPNRYEALLEELEQEKIAVPSWFTLSSRSGALEVTLEPSLCFNAEAYAADLRLTPPESELRINLGERLLASLFHTWRLGALAALSAATPPVPPVGTEAPPPQREEETLPTTALPTFAFADLPLHTVCVIDDGVVVLRCAADALPSEPPEGMPRWLLDTALFGRYEPRESLKISFVLEPHPSDACSRGGKLPELRSNECRLSAPRALKLAKVLQYVDEKLGRAAHPNGFELSCADNVLRPDMSLGTARAFFWKQGGDMLVHYREVPAAQGPSKEVSPSSIERGPKHDAKSFAQHLQEIEQEAARAASRVRQAHLKVHSALGAEGSYAASPSQTPLTPWRENAPSAPSTAASSAAQQQLAAAQRETVRLGWDLSVLKRDLPELEAAAVQSSRMLEASLSQQEMLIKGRAQGDANLEELRASLRQARAEAATLRQRNEQLEREVATLRQQGTAYGAGAASDARLPNLDEVPRTPLTRSSAARGGMLSPLSPLLVGLDESNANRSRGSAYWRRARMCLRIASIADYWQVQSRD</sequence>
<protein>
    <submittedName>
        <fullName evidence="7">Wd repeat-containing protein</fullName>
    </submittedName>
</protein>
<proteinExistence type="inferred from homology"/>
<feature type="region of interest" description="Disordered" evidence="6">
    <location>
        <begin position="672"/>
        <end position="693"/>
    </location>
</feature>
<evidence type="ECO:0000313" key="7">
    <source>
        <dbReference type="EMBL" id="KOO35235.1"/>
    </source>
</evidence>
<feature type="repeat" description="WD" evidence="4">
    <location>
        <begin position="158"/>
        <end position="190"/>
    </location>
</feature>
<feature type="coiled-coil region" evidence="5">
    <location>
        <begin position="812"/>
        <end position="853"/>
    </location>
</feature>
<feature type="compositionally biased region" description="Low complexity" evidence="6">
    <location>
        <begin position="747"/>
        <end position="759"/>
    </location>
</feature>
<accession>A0A0M0K8T0</accession>
<dbReference type="OrthoDB" id="2421129at2759"/>
<dbReference type="CDD" id="cd00200">
    <property type="entry name" value="WD40"/>
    <property type="match status" value="1"/>
</dbReference>
<dbReference type="InterPro" id="IPR021772">
    <property type="entry name" value="WDR48/Bun107"/>
</dbReference>
<dbReference type="PANTHER" id="PTHR19862:SF14">
    <property type="entry name" value="WD REPEAT-CONTAINING PROTEIN 48"/>
    <property type="match status" value="1"/>
</dbReference>
<feature type="region of interest" description="Disordered" evidence="6">
    <location>
        <begin position="729"/>
        <end position="759"/>
    </location>
</feature>
<dbReference type="Proteomes" id="UP000037460">
    <property type="component" value="Unassembled WGS sequence"/>
</dbReference>
<dbReference type="InterPro" id="IPR001680">
    <property type="entry name" value="WD40_rpt"/>
</dbReference>
<evidence type="ECO:0000256" key="1">
    <source>
        <dbReference type="ARBA" id="ARBA00006917"/>
    </source>
</evidence>
<dbReference type="SMART" id="SM00320">
    <property type="entry name" value="WD40"/>
    <property type="match status" value="7"/>
</dbReference>
<keyword evidence="5" id="KW-0175">Coiled coil</keyword>
<reference evidence="8" key="1">
    <citation type="journal article" date="2015" name="PLoS Genet.">
        <title>Genome Sequence and Transcriptome Analyses of Chrysochromulina tobin: Metabolic Tools for Enhanced Algal Fitness in the Prominent Order Prymnesiales (Haptophyceae).</title>
        <authorList>
            <person name="Hovde B.T."/>
            <person name="Deodato C.R."/>
            <person name="Hunsperger H.M."/>
            <person name="Ryken S.A."/>
            <person name="Yost W."/>
            <person name="Jha R.K."/>
            <person name="Patterson J."/>
            <person name="Monnat R.J. Jr."/>
            <person name="Barlow S.B."/>
            <person name="Starkenburg S.R."/>
            <person name="Cattolico R.A."/>
        </authorList>
    </citation>
    <scope>NUCLEOTIDE SEQUENCE</scope>
    <source>
        <strain evidence="8">CCMP291</strain>
    </source>
</reference>
<feature type="repeat" description="WD" evidence="4">
    <location>
        <begin position="60"/>
        <end position="100"/>
    </location>
</feature>
<dbReference type="Pfam" id="PF11816">
    <property type="entry name" value="DUF3337"/>
    <property type="match status" value="1"/>
</dbReference>
<gene>
    <name evidence="7" type="ORF">Ctob_007691</name>
</gene>
<dbReference type="Pfam" id="PF00400">
    <property type="entry name" value="WD40"/>
    <property type="match status" value="5"/>
</dbReference>
<dbReference type="GO" id="GO:0043130">
    <property type="term" value="F:ubiquitin binding"/>
    <property type="evidence" value="ECO:0007669"/>
    <property type="project" value="TreeGrafter"/>
</dbReference>
<feature type="repeat" description="WD" evidence="4">
    <location>
        <begin position="107"/>
        <end position="148"/>
    </location>
</feature>
<dbReference type="InterPro" id="IPR015943">
    <property type="entry name" value="WD40/YVTN_repeat-like_dom_sf"/>
</dbReference>
<dbReference type="PANTHER" id="PTHR19862">
    <property type="entry name" value="WD REPEAT-CONTAINING PROTEIN 48"/>
    <property type="match status" value="1"/>
</dbReference>
<dbReference type="PRINTS" id="PR00320">
    <property type="entry name" value="GPROTEINBRPT"/>
</dbReference>
<comment type="caution">
    <text evidence="7">The sequence shown here is derived from an EMBL/GenBank/DDBJ whole genome shotgun (WGS) entry which is preliminary data.</text>
</comment>
<feature type="repeat" description="WD" evidence="4">
    <location>
        <begin position="15"/>
        <end position="47"/>
    </location>
</feature>
<evidence type="ECO:0000256" key="6">
    <source>
        <dbReference type="SAM" id="MobiDB-lite"/>
    </source>
</evidence>
<name>A0A0M0K8T0_9EUKA</name>
<dbReference type="InterPro" id="IPR036322">
    <property type="entry name" value="WD40_repeat_dom_sf"/>
</dbReference>
<dbReference type="InterPro" id="IPR020472">
    <property type="entry name" value="WD40_PAC1"/>
</dbReference>
<dbReference type="PROSITE" id="PS50294">
    <property type="entry name" value="WD_REPEATS_REGION"/>
    <property type="match status" value="3"/>
</dbReference>
<evidence type="ECO:0000256" key="3">
    <source>
        <dbReference type="ARBA" id="ARBA00022737"/>
    </source>
</evidence>
<dbReference type="GO" id="GO:0000724">
    <property type="term" value="P:double-strand break repair via homologous recombination"/>
    <property type="evidence" value="ECO:0007669"/>
    <property type="project" value="TreeGrafter"/>
</dbReference>
<dbReference type="EMBL" id="JWZX01000938">
    <property type="protein sequence ID" value="KOO35235.1"/>
    <property type="molecule type" value="Genomic_DNA"/>
</dbReference>
<evidence type="ECO:0000313" key="8">
    <source>
        <dbReference type="Proteomes" id="UP000037460"/>
    </source>
</evidence>
<feature type="repeat" description="WD" evidence="4">
    <location>
        <begin position="200"/>
        <end position="241"/>
    </location>
</feature>
<evidence type="ECO:0000256" key="5">
    <source>
        <dbReference type="SAM" id="Coils"/>
    </source>
</evidence>
<evidence type="ECO:0000256" key="4">
    <source>
        <dbReference type="PROSITE-ProRule" id="PRU00221"/>
    </source>
</evidence>
<keyword evidence="8" id="KW-1185">Reference proteome</keyword>
<dbReference type="Gene3D" id="2.130.10.10">
    <property type="entry name" value="YVTN repeat-like/Quinoprotein amine dehydrogenase"/>
    <property type="match status" value="2"/>
</dbReference>
<feature type="non-terminal residue" evidence="7">
    <location>
        <position position="935"/>
    </location>
</feature>
<evidence type="ECO:0000256" key="2">
    <source>
        <dbReference type="ARBA" id="ARBA00022574"/>
    </source>
</evidence>
<dbReference type="InterPro" id="IPR051246">
    <property type="entry name" value="WDR48"/>
</dbReference>
<keyword evidence="2 4" id="KW-0853">WD repeat</keyword>
<keyword evidence="3" id="KW-0677">Repeat</keyword>
<organism evidence="7 8">
    <name type="scientific">Chrysochromulina tobinii</name>
    <dbReference type="NCBI Taxonomy" id="1460289"/>
    <lineage>
        <taxon>Eukaryota</taxon>
        <taxon>Haptista</taxon>
        <taxon>Haptophyta</taxon>
        <taxon>Prymnesiophyceae</taxon>
        <taxon>Prymnesiales</taxon>
        <taxon>Chrysochromulinaceae</taxon>
        <taxon>Chrysochromulina</taxon>
    </lineage>
</organism>